<organism evidence="3">
    <name type="scientific">uncultured Caudovirales phage</name>
    <dbReference type="NCBI Taxonomy" id="2100421"/>
    <lineage>
        <taxon>Viruses</taxon>
        <taxon>Duplodnaviria</taxon>
        <taxon>Heunggongvirae</taxon>
        <taxon>Uroviricota</taxon>
        <taxon>Caudoviricetes</taxon>
        <taxon>Peduoviridae</taxon>
        <taxon>Maltschvirus</taxon>
        <taxon>Maltschvirus maltsch</taxon>
    </lineage>
</organism>
<accession>A0A6J5LDP1</accession>
<sequence length="145" mass="16572">MDELIQEMKVSLASTFAFYLKAHNFHWNVEGPNFPQYHEFFGDLWEETFGAVDGLAEHLRTLRAFAPGSLSRYTELSIVQDEVNIPSAMAMFQKLSSDNDMLLAQLTKTQTLAESNKKMGLANYLQDRIDAHEKHGWMLRSTIKG</sequence>
<dbReference type="InterPro" id="IPR009078">
    <property type="entry name" value="Ferritin-like_SF"/>
</dbReference>
<dbReference type="PANTHER" id="PTHR42932">
    <property type="entry name" value="GENERAL STRESS PROTEIN 20U"/>
    <property type="match status" value="1"/>
</dbReference>
<proteinExistence type="inferred from homology"/>
<dbReference type="PRINTS" id="PR01346">
    <property type="entry name" value="HELNAPAPROT"/>
</dbReference>
<comment type="similarity">
    <text evidence="1">Belongs to the Dps family.</text>
</comment>
<evidence type="ECO:0000256" key="1">
    <source>
        <dbReference type="ARBA" id="ARBA00009497"/>
    </source>
</evidence>
<dbReference type="InterPro" id="IPR012347">
    <property type="entry name" value="Ferritin-like"/>
</dbReference>
<dbReference type="GO" id="GO:0008199">
    <property type="term" value="F:ferric iron binding"/>
    <property type="evidence" value="ECO:0007669"/>
    <property type="project" value="InterPro"/>
</dbReference>
<feature type="domain" description="Ferritin/DPS" evidence="2">
    <location>
        <begin position="12"/>
        <end position="143"/>
    </location>
</feature>
<reference evidence="3" key="1">
    <citation type="submission" date="2020-04" db="EMBL/GenBank/DDBJ databases">
        <authorList>
            <person name="Chiriac C."/>
            <person name="Salcher M."/>
            <person name="Ghai R."/>
            <person name="Kavagutti S V."/>
        </authorList>
    </citation>
    <scope>NUCLEOTIDE SEQUENCE</scope>
</reference>
<dbReference type="PANTHER" id="PTHR42932:SF3">
    <property type="entry name" value="DNA PROTECTION DURING STARVATION PROTEIN"/>
    <property type="match status" value="1"/>
</dbReference>
<keyword evidence="3" id="KW-0238">DNA-binding</keyword>
<dbReference type="EMBL" id="LR796247">
    <property type="protein sequence ID" value="CAB4131662.1"/>
    <property type="molecule type" value="Genomic_DNA"/>
</dbReference>
<dbReference type="SUPFAM" id="SSF47240">
    <property type="entry name" value="Ferritin-like"/>
    <property type="match status" value="1"/>
</dbReference>
<dbReference type="GO" id="GO:0003677">
    <property type="term" value="F:DNA binding"/>
    <property type="evidence" value="ECO:0007669"/>
    <property type="project" value="UniProtKB-KW"/>
</dbReference>
<dbReference type="InterPro" id="IPR002177">
    <property type="entry name" value="DPS_DNA-bd"/>
</dbReference>
<protein>
    <submittedName>
        <fullName evidence="3">Dps DNA-binding ferritin-like protein (Oxidative damage protectant)</fullName>
    </submittedName>
</protein>
<dbReference type="Pfam" id="PF00210">
    <property type="entry name" value="Ferritin"/>
    <property type="match status" value="1"/>
</dbReference>
<dbReference type="Gene3D" id="1.20.1260.10">
    <property type="match status" value="1"/>
</dbReference>
<dbReference type="InterPro" id="IPR008331">
    <property type="entry name" value="Ferritin_DPS_dom"/>
</dbReference>
<evidence type="ECO:0000259" key="2">
    <source>
        <dbReference type="Pfam" id="PF00210"/>
    </source>
</evidence>
<gene>
    <name evidence="3" type="ORF">UFOVP132_198</name>
</gene>
<dbReference type="PIRSF" id="PIRSF005900">
    <property type="entry name" value="Dps"/>
    <property type="match status" value="1"/>
</dbReference>
<dbReference type="CDD" id="cd01043">
    <property type="entry name" value="DPS"/>
    <property type="match status" value="1"/>
</dbReference>
<name>A0A6J5LDP1_9CAUD</name>
<evidence type="ECO:0000313" key="3">
    <source>
        <dbReference type="EMBL" id="CAB4131662.1"/>
    </source>
</evidence>